<dbReference type="KEGG" id="pre:PCA10_09810"/>
<dbReference type="InterPro" id="IPR044862">
    <property type="entry name" value="Pro_4_hyd_alph_FE2OG_OXY"/>
</dbReference>
<dbReference type="RefSeq" id="WP_016490915.1">
    <property type="nucleotide sequence ID" value="NC_021499.1"/>
</dbReference>
<dbReference type="EMBL" id="AP013068">
    <property type="protein sequence ID" value="BAN46713.1"/>
    <property type="molecule type" value="Genomic_DNA"/>
</dbReference>
<dbReference type="InterPro" id="IPR006620">
    <property type="entry name" value="Pro_4_hyd_alph"/>
</dbReference>
<dbReference type="PANTHER" id="PTHR41536">
    <property type="entry name" value="PKHD-TYPE HYDROXYLASE YBIX"/>
    <property type="match status" value="1"/>
</dbReference>
<keyword evidence="10" id="KW-1185">Reference proteome</keyword>
<dbReference type="InterPro" id="IPR023550">
    <property type="entry name" value="PKHD_hydroxylase"/>
</dbReference>
<evidence type="ECO:0000313" key="9">
    <source>
        <dbReference type="EMBL" id="BAN46713.1"/>
    </source>
</evidence>
<keyword evidence="5 7" id="KW-0560">Oxidoreductase</keyword>
<reference evidence="9 10" key="1">
    <citation type="journal article" date="2013" name="Genome Announc.">
        <title>Complete Genome Sequence of the Carbazole Degrader Pseudomonas resinovorans Strain CA10 (NBRC 106553).</title>
        <authorList>
            <person name="Shintani M."/>
            <person name="Hosoyama A."/>
            <person name="Ohji S."/>
            <person name="Tsuchikane K."/>
            <person name="Takarada H."/>
            <person name="Yamazoe A."/>
            <person name="Fujita N."/>
            <person name="Nojiri H."/>
        </authorList>
    </citation>
    <scope>NUCLEOTIDE SEQUENCE [LARGE SCALE GENOMIC DNA]</scope>
    <source>
        <strain evidence="9 10">NBRC 106553</strain>
    </source>
</reference>
<evidence type="ECO:0000256" key="4">
    <source>
        <dbReference type="ARBA" id="ARBA00022964"/>
    </source>
</evidence>
<dbReference type="GO" id="GO:0006974">
    <property type="term" value="P:DNA damage response"/>
    <property type="evidence" value="ECO:0007669"/>
    <property type="project" value="TreeGrafter"/>
</dbReference>
<dbReference type="SUPFAM" id="SSF51197">
    <property type="entry name" value="Clavaminate synthase-like"/>
    <property type="match status" value="1"/>
</dbReference>
<evidence type="ECO:0000256" key="2">
    <source>
        <dbReference type="ARBA" id="ARBA00022723"/>
    </source>
</evidence>
<evidence type="ECO:0000256" key="5">
    <source>
        <dbReference type="ARBA" id="ARBA00023002"/>
    </source>
</evidence>
<dbReference type="HOGENOM" id="CLU_106663_0_0_6"/>
<dbReference type="HAMAP" id="MF_00657">
    <property type="entry name" value="Hydroxyl_YbiX"/>
    <property type="match status" value="1"/>
</dbReference>
<comment type="cofactor">
    <cofactor evidence="7">
        <name>Fe(2+)</name>
        <dbReference type="ChEBI" id="CHEBI:29033"/>
    </cofactor>
    <text evidence="7">Binds 1 Fe(2+) ion per subunit.</text>
</comment>
<dbReference type="eggNOG" id="COG3128">
    <property type="taxonomic scope" value="Bacteria"/>
</dbReference>
<dbReference type="STRING" id="1245471.PCA10_09810"/>
<keyword evidence="2 7" id="KW-0479">Metal-binding</keyword>
<dbReference type="SMART" id="SM00702">
    <property type="entry name" value="P4Hc"/>
    <property type="match status" value="1"/>
</dbReference>
<comment type="cofactor">
    <cofactor evidence="1 7">
        <name>L-ascorbate</name>
        <dbReference type="ChEBI" id="CHEBI:38290"/>
    </cofactor>
</comment>
<feature type="binding site" evidence="7">
    <location>
        <position position="169"/>
    </location>
    <ligand>
        <name>2-oxoglutarate</name>
        <dbReference type="ChEBI" id="CHEBI:16810"/>
    </ligand>
</feature>
<feature type="binding site" evidence="7">
    <location>
        <position position="98"/>
    </location>
    <ligand>
        <name>Fe cation</name>
        <dbReference type="ChEBI" id="CHEBI:24875"/>
    </ligand>
</feature>
<dbReference type="Gene3D" id="4.10.860.20">
    <property type="entry name" value="Rabenosyn, Rab binding domain"/>
    <property type="match status" value="1"/>
</dbReference>
<dbReference type="Pfam" id="PF13640">
    <property type="entry name" value="2OG-FeII_Oxy_3"/>
    <property type="match status" value="1"/>
</dbReference>
<dbReference type="Proteomes" id="UP000015503">
    <property type="component" value="Chromosome"/>
</dbReference>
<organism evidence="9 10">
    <name type="scientific">Metapseudomonas resinovorans NBRC 106553</name>
    <dbReference type="NCBI Taxonomy" id="1245471"/>
    <lineage>
        <taxon>Bacteria</taxon>
        <taxon>Pseudomonadati</taxon>
        <taxon>Pseudomonadota</taxon>
        <taxon>Gammaproteobacteria</taxon>
        <taxon>Pseudomonadales</taxon>
        <taxon>Pseudomonadaceae</taxon>
        <taxon>Metapseudomonas</taxon>
    </lineage>
</organism>
<keyword evidence="4 7" id="KW-0223">Dioxygenase</keyword>
<sequence>MMLTIPDVLTPEQIRQCRAALERASWQDGRSTAGHIAVRAKANEQLAQDDPLAVEIGDFILDRLAANPQFVAAALPLKVLPPRFNRYACGGTYGNHIDNSIFSVPGTPHRVRADLSATLFFSDPDDYQGGELVVEDRYGSHRLKLPAGHLVLYSSGSLHRVEPVTGGARLASFFWIQSMVREDNQREMLLELDESIQALTRQLPESPELVRLTGLYHNLLRHWSHT</sequence>
<dbReference type="PROSITE" id="PS51471">
    <property type="entry name" value="FE2OG_OXY"/>
    <property type="match status" value="1"/>
</dbReference>
<dbReference type="Pfam" id="PF18331">
    <property type="entry name" value="PKHD_C"/>
    <property type="match status" value="1"/>
</dbReference>
<dbReference type="InterPro" id="IPR005123">
    <property type="entry name" value="Oxoglu/Fe-dep_dioxygenase_dom"/>
</dbReference>
<dbReference type="GO" id="GO:0005506">
    <property type="term" value="F:iron ion binding"/>
    <property type="evidence" value="ECO:0007669"/>
    <property type="project" value="UniProtKB-UniRule"/>
</dbReference>
<dbReference type="NCBIfam" id="NF003975">
    <property type="entry name" value="PRK05467.1-4"/>
    <property type="match status" value="1"/>
</dbReference>
<evidence type="ECO:0000256" key="6">
    <source>
        <dbReference type="ARBA" id="ARBA00023004"/>
    </source>
</evidence>
<feature type="domain" description="Fe2OG dioxygenase" evidence="8">
    <location>
        <begin position="78"/>
        <end position="178"/>
    </location>
</feature>
<name>S6AMH3_METRE</name>
<dbReference type="AlphaFoldDB" id="S6AMH3"/>
<protein>
    <submittedName>
        <fullName evidence="9">Putative hydroxylase</fullName>
    </submittedName>
</protein>
<evidence type="ECO:0000256" key="3">
    <source>
        <dbReference type="ARBA" id="ARBA00022896"/>
    </source>
</evidence>
<evidence type="ECO:0000313" key="10">
    <source>
        <dbReference type="Proteomes" id="UP000015503"/>
    </source>
</evidence>
<proteinExistence type="inferred from homology"/>
<keyword evidence="6 7" id="KW-0408">Iron</keyword>
<dbReference type="NCBIfam" id="NF003974">
    <property type="entry name" value="PRK05467.1-3"/>
    <property type="match status" value="1"/>
</dbReference>
<dbReference type="PATRIC" id="fig|1245471.3.peg.990"/>
<evidence type="ECO:0000256" key="7">
    <source>
        <dbReference type="HAMAP-Rule" id="MF_00657"/>
    </source>
</evidence>
<dbReference type="GO" id="GO:0006879">
    <property type="term" value="P:intracellular iron ion homeostasis"/>
    <property type="evidence" value="ECO:0007669"/>
    <property type="project" value="TreeGrafter"/>
</dbReference>
<dbReference type="OrthoDB" id="9812472at2"/>
<dbReference type="PANTHER" id="PTHR41536:SF1">
    <property type="entry name" value="PKHD-TYPE HYDROXYLASE YBIX"/>
    <property type="match status" value="1"/>
</dbReference>
<dbReference type="GO" id="GO:0031418">
    <property type="term" value="F:L-ascorbic acid binding"/>
    <property type="evidence" value="ECO:0007669"/>
    <property type="project" value="UniProtKB-KW"/>
</dbReference>
<evidence type="ECO:0000256" key="1">
    <source>
        <dbReference type="ARBA" id="ARBA00001961"/>
    </source>
</evidence>
<feature type="binding site" evidence="7">
    <location>
        <position position="159"/>
    </location>
    <ligand>
        <name>Fe cation</name>
        <dbReference type="ChEBI" id="CHEBI:24875"/>
    </ligand>
</feature>
<gene>
    <name evidence="9" type="ORF">PCA10_09810</name>
</gene>
<dbReference type="GO" id="GO:0016706">
    <property type="term" value="F:2-oxoglutarate-dependent dioxygenase activity"/>
    <property type="evidence" value="ECO:0007669"/>
    <property type="project" value="UniProtKB-UniRule"/>
</dbReference>
<feature type="binding site" evidence="7">
    <location>
        <position position="96"/>
    </location>
    <ligand>
        <name>Fe cation</name>
        <dbReference type="ChEBI" id="CHEBI:24875"/>
    </ligand>
</feature>
<dbReference type="InterPro" id="IPR041097">
    <property type="entry name" value="PKHD_C"/>
</dbReference>
<evidence type="ECO:0000259" key="8">
    <source>
        <dbReference type="PROSITE" id="PS51471"/>
    </source>
</evidence>
<dbReference type="Gene3D" id="2.60.120.620">
    <property type="entry name" value="q2cbj1_9rhob like domain"/>
    <property type="match status" value="1"/>
</dbReference>
<keyword evidence="3 7" id="KW-0847">Vitamin C</keyword>
<accession>S6AMH3</accession>